<organism evidence="7 8">
    <name type="scientific">Leptomonas pyrrhocoris</name>
    <name type="common">Firebug parasite</name>
    <dbReference type="NCBI Taxonomy" id="157538"/>
    <lineage>
        <taxon>Eukaryota</taxon>
        <taxon>Discoba</taxon>
        <taxon>Euglenozoa</taxon>
        <taxon>Kinetoplastea</taxon>
        <taxon>Metakinetoplastina</taxon>
        <taxon>Trypanosomatida</taxon>
        <taxon>Trypanosomatidae</taxon>
        <taxon>Leishmaniinae</taxon>
        <taxon>Leptomonas</taxon>
    </lineage>
</organism>
<dbReference type="VEuPathDB" id="TriTrypDB:LpyrH10_22_0520"/>
<evidence type="ECO:0000256" key="5">
    <source>
        <dbReference type="SAM" id="MobiDB-lite"/>
    </source>
</evidence>
<keyword evidence="6" id="KW-0812">Transmembrane</keyword>
<dbReference type="Proteomes" id="UP000037923">
    <property type="component" value="Unassembled WGS sequence"/>
</dbReference>
<feature type="compositionally biased region" description="Basic and acidic residues" evidence="5">
    <location>
        <begin position="270"/>
        <end position="280"/>
    </location>
</feature>
<feature type="compositionally biased region" description="Basic and acidic residues" evidence="5">
    <location>
        <begin position="1"/>
        <end position="21"/>
    </location>
</feature>
<keyword evidence="2" id="KW-0677">Repeat</keyword>
<feature type="compositionally biased region" description="Low complexity" evidence="5">
    <location>
        <begin position="403"/>
        <end position="416"/>
    </location>
</feature>
<dbReference type="RefSeq" id="XP_015654363.1">
    <property type="nucleotide sequence ID" value="XM_015806968.1"/>
</dbReference>
<dbReference type="Pfam" id="PF00400">
    <property type="entry name" value="WD40"/>
    <property type="match status" value="3"/>
</dbReference>
<feature type="compositionally biased region" description="Polar residues" evidence="5">
    <location>
        <begin position="122"/>
        <end position="134"/>
    </location>
</feature>
<dbReference type="GO" id="GO:0005840">
    <property type="term" value="C:ribosome"/>
    <property type="evidence" value="ECO:0007669"/>
    <property type="project" value="UniProtKB-KW"/>
</dbReference>
<feature type="compositionally biased region" description="Acidic residues" evidence="5">
    <location>
        <begin position="101"/>
        <end position="118"/>
    </location>
</feature>
<accession>A0A0N0VDR0</accession>
<feature type="region of interest" description="Disordered" evidence="5">
    <location>
        <begin position="390"/>
        <end position="464"/>
    </location>
</feature>
<evidence type="ECO:0000256" key="4">
    <source>
        <dbReference type="PROSITE-ProRule" id="PRU00221"/>
    </source>
</evidence>
<keyword evidence="3" id="KW-0687">Ribonucleoprotein</keyword>
<evidence type="ECO:0000256" key="2">
    <source>
        <dbReference type="ARBA" id="ARBA00022737"/>
    </source>
</evidence>
<sequence length="1921" mass="206026">MSSSSDVDRRRENYTEGDSQRQQHAARVQRRNAVSRADRNTQDASPLSPPANSATRTARRPPRPRTSEKSNSPLRRAPLLHFFPSSPNTSSSTGQYYYGHDDDDDDGDDGSGEEESDSGSDRATSLDATSSVLSTAMYHPERGQRHFFDSTATLQQQQQSYDAQDTPRAAASSSQVASSSSSMSSPRWPPAAATSPRGSPSNPAAEYVDAPQPIELGYVGDGTRPSPHDLHYCPPGHRGYRAAVKRDGERKGRRGSNGDLTAAATASSAQERRQQRADKHTRGHQTTTVPSLEVSAFSPTQVISAAPSSSSSSSATAARAKELRSHSGINTGALTAAEAAVSASLTATTTAMSGTDVIGHSISTQRSMHEEVGDNNSNEPRNERQLLRGVSAPAGQRQKSRHNSSGSSSSGSNGHHSTQRQPEFATAIHEGLRRRRGHHRSHHGAAEGLCDRSGMASHAAAHRTPLSRRPVVTWRSHARVCAVTSVASGQVLTGGDLTGVIEVWDSRTGRLLCGLSGHLAPVLSLLAIPNTSLLLSGSADRTARLWELRTLQNTKVLEGHRGLVTALATLSMPDIGLNLFTGSDDGTVRQWRAATGACVHVYGGHHGPVNVVASLRSVKYIATGGSDGVLKIWNAQTLRCVSSTAAVPAATTAAIHSRNAGDGPARWGHDAMKGGSTAGGAVWDIVQLSDTDQSIAVATGDGAVRLWASHWHQQAVLLKEIYLPGLLLKARSGARCLLACGTHLCVGGARGELYLWDTDSLPYVSPPVNGGDRRAGTTSARPALSLSLSGSGGGGTFTSGGRGGHHLRLSSPAGTVVAAGGGCEAGEGGDAQAELFAASLLFHTAAITGLTRQGAQLYSSSLDHTVCRWDLHGLVMMEGEPAMDLLQENGLAMGLAFTAEQGWSSPFSWAMRPLSNWAWGAAASGGGGARGWGQQGMQTGLIESCIESGSGSRGGGVVVDGAAVGSSEAWSRLQQQQQQQQQHLLLQSVAKAPFSSPLALLRNPKSLLVSDAAAAAREEGEAAATSFTELSPGEAAAAYTELPLTFLVGHLRSAAVSPVDVRTVAKAFLLLLYIVFFVVFYCVGLAPLVRQGNDLTHGLLSQTAAYPLPSFAQPRTFASITNAMQLERWVMLMMNQLHTLSVPVDILLPANTAVEAPVVPGKENASSSGDDGSGAGTGRDTGTKVNAHSTLLELPAMPGGLVLLRHVRVRVKHVTNTSCRWNPHFIRRLPTVTNTTTTANVTSPASVARLPCYGELRRSTESRVTLCPGHNAVTTETNLTGLLRNISGRCVPYTSVLAGVPFSGLFNRYDAGGYILNLPFYVEGSNASVLHAPIEAMRRVRLVDDQRTRLVDALLFTYHIHTRTFVRLHYALEIPRGGAWFPSTDTRPCPLFDDATSSHAQLTMACVVLMFVLLLLLLGLVLYDMVMAYFVGELLSFFLSAALLVEVACVTLGLCVVGFCFQWIVVSRAVDTTGLLRASAPAEAAVTVDNLLASYVPPAYETQIHQLNTVAIAFSSLATCVSTEAVLLFLAATVTVSRLITFMQIVAKAMRQIRAQVITAAAMTVLLIVSFALALHLLFGSRHYAYSTIGRSLWQLLLYLAASQSVNADVDPLIEADRRDTGKGVLLAFNYLCRVFCYVYLVALVVERVQGVARETPHISMRALLAKWWYDVQYQQALVRQRAPDTVMSGNDHATAATAAEDGRHTHQRGVWSSLLSTTGHRRVVIEHVWRRLRSLQQEQEEEAQHRQQQQAAAAAASPLYFLDRQEDISAFYTTSTATTQRRRPHQRLRARDSASSAARSTAAAAADDPAAAPSLHVQLRLTDLLLLLSEEERTPFARNVIRHVWDSLAWMYHCHQQHTRAQNPAEAQRRARLNAGIYYARLRLEPLLAVVRATQARLEAHEARLRPLAKAVEAMATGKQ</sequence>
<keyword evidence="6" id="KW-0472">Membrane</keyword>
<feature type="region of interest" description="Disordered" evidence="5">
    <location>
        <begin position="1"/>
        <end position="295"/>
    </location>
</feature>
<dbReference type="OrthoDB" id="674604at2759"/>
<name>A0A0N0VDR0_LEPPY</name>
<evidence type="ECO:0000313" key="8">
    <source>
        <dbReference type="Proteomes" id="UP000037923"/>
    </source>
</evidence>
<comment type="caution">
    <text evidence="7">The sequence shown here is derived from an EMBL/GenBank/DDBJ whole genome shotgun (WGS) entry which is preliminary data.</text>
</comment>
<dbReference type="GeneID" id="26908377"/>
<keyword evidence="6" id="KW-1133">Transmembrane helix</keyword>
<evidence type="ECO:0000256" key="6">
    <source>
        <dbReference type="SAM" id="Phobius"/>
    </source>
</evidence>
<feature type="compositionally biased region" description="Basic residues" evidence="5">
    <location>
        <begin position="432"/>
        <end position="443"/>
    </location>
</feature>
<dbReference type="InterPro" id="IPR001680">
    <property type="entry name" value="WD40_rpt"/>
</dbReference>
<feature type="transmembrane region" description="Helical" evidence="6">
    <location>
        <begin position="1435"/>
        <end position="1465"/>
    </location>
</feature>
<dbReference type="Gene3D" id="2.130.10.10">
    <property type="entry name" value="YVTN repeat-like/Quinoprotein amine dehydrogenase"/>
    <property type="match status" value="2"/>
</dbReference>
<keyword evidence="8" id="KW-1185">Reference proteome</keyword>
<evidence type="ECO:0000256" key="3">
    <source>
        <dbReference type="ARBA" id="ARBA00022980"/>
    </source>
</evidence>
<reference evidence="7 8" key="1">
    <citation type="submission" date="2015-07" db="EMBL/GenBank/DDBJ databases">
        <title>High-quality genome of monoxenous trypanosomatid Leptomonas pyrrhocoris.</title>
        <authorList>
            <person name="Flegontov P."/>
            <person name="Butenko A."/>
            <person name="Firsov S."/>
            <person name="Vlcek C."/>
            <person name="Logacheva M.D."/>
            <person name="Field M."/>
            <person name="Filatov D."/>
            <person name="Flegontova O."/>
            <person name="Gerasimov E."/>
            <person name="Jackson A.P."/>
            <person name="Kelly S."/>
            <person name="Opperdoes F."/>
            <person name="O'Reilly A."/>
            <person name="Votypka J."/>
            <person name="Yurchenko V."/>
            <person name="Lukes J."/>
        </authorList>
    </citation>
    <scope>NUCLEOTIDE SEQUENCE [LARGE SCALE GENOMIC DNA]</scope>
    <source>
        <strain evidence="7">H10</strain>
    </source>
</reference>
<evidence type="ECO:0000313" key="7">
    <source>
        <dbReference type="EMBL" id="KPA75924.1"/>
    </source>
</evidence>
<dbReference type="PANTHER" id="PTHR19848">
    <property type="entry name" value="WD40 REPEAT PROTEIN"/>
    <property type="match status" value="1"/>
</dbReference>
<keyword evidence="1 4" id="KW-0853">WD repeat</keyword>
<protein>
    <submittedName>
        <fullName evidence="7">Putative WD40 repeat-containing protein</fullName>
    </submittedName>
</protein>
<feature type="region of interest" description="Disordered" evidence="5">
    <location>
        <begin position="1158"/>
        <end position="1183"/>
    </location>
</feature>
<dbReference type="EMBL" id="LGTL01000022">
    <property type="protein sequence ID" value="KPA75924.1"/>
    <property type="molecule type" value="Genomic_DNA"/>
</dbReference>
<feature type="compositionally biased region" description="Low complexity" evidence="5">
    <location>
        <begin position="169"/>
        <end position="193"/>
    </location>
</feature>
<keyword evidence="3" id="KW-0689">Ribosomal protein</keyword>
<dbReference type="InterPro" id="IPR015943">
    <property type="entry name" value="WD40/YVTN_repeat-like_dom_sf"/>
</dbReference>
<gene>
    <name evidence="7" type="ORF">ABB37_08092</name>
</gene>
<feature type="region of interest" description="Disordered" evidence="5">
    <location>
        <begin position="1774"/>
        <end position="1810"/>
    </location>
</feature>
<feature type="compositionally biased region" description="Low complexity" evidence="5">
    <location>
        <begin position="1794"/>
        <end position="1810"/>
    </location>
</feature>
<evidence type="ECO:0000256" key="1">
    <source>
        <dbReference type="ARBA" id="ARBA00022574"/>
    </source>
</evidence>
<dbReference type="SUPFAM" id="SSF50978">
    <property type="entry name" value="WD40 repeat-like"/>
    <property type="match status" value="1"/>
</dbReference>
<feature type="repeat" description="WD" evidence="4">
    <location>
        <begin position="515"/>
        <end position="556"/>
    </location>
</feature>
<feature type="compositionally biased region" description="Low complexity" evidence="5">
    <location>
        <begin position="82"/>
        <end position="93"/>
    </location>
</feature>
<dbReference type="PANTHER" id="PTHR19848:SF8">
    <property type="entry name" value="F-BOX AND WD REPEAT DOMAIN CONTAINING 7"/>
    <property type="match status" value="1"/>
</dbReference>
<proteinExistence type="predicted"/>
<dbReference type="SMART" id="SM00320">
    <property type="entry name" value="WD40"/>
    <property type="match status" value="6"/>
</dbReference>
<dbReference type="PROSITE" id="PS00678">
    <property type="entry name" value="WD_REPEATS_1"/>
    <property type="match status" value="2"/>
</dbReference>
<dbReference type="InterPro" id="IPR019775">
    <property type="entry name" value="WD40_repeat_CS"/>
</dbReference>
<feature type="compositionally biased region" description="Basic and acidic residues" evidence="5">
    <location>
        <begin position="139"/>
        <end position="148"/>
    </location>
</feature>
<feature type="transmembrane region" description="Helical" evidence="6">
    <location>
        <begin position="1510"/>
        <end position="1536"/>
    </location>
</feature>
<feature type="repeat" description="WD" evidence="4">
    <location>
        <begin position="602"/>
        <end position="643"/>
    </location>
</feature>
<feature type="repeat" description="WD" evidence="4">
    <location>
        <begin position="557"/>
        <end position="601"/>
    </location>
</feature>
<dbReference type="InterPro" id="IPR036322">
    <property type="entry name" value="WD40_repeat_dom_sf"/>
</dbReference>
<feature type="transmembrane region" description="Helical" evidence="6">
    <location>
        <begin position="1557"/>
        <end position="1578"/>
    </location>
</feature>
<feature type="transmembrane region" description="Helical" evidence="6">
    <location>
        <begin position="1067"/>
        <end position="1089"/>
    </location>
</feature>
<feature type="transmembrane region" description="Helical" evidence="6">
    <location>
        <begin position="1402"/>
        <end position="1423"/>
    </location>
</feature>
<feature type="transmembrane region" description="Helical" evidence="6">
    <location>
        <begin position="1624"/>
        <end position="1646"/>
    </location>
</feature>
<dbReference type="PROSITE" id="PS50082">
    <property type="entry name" value="WD_REPEATS_2"/>
    <property type="match status" value="3"/>
</dbReference>
<dbReference type="PROSITE" id="PS50294">
    <property type="entry name" value="WD_REPEATS_REGION"/>
    <property type="match status" value="2"/>
</dbReference>